<evidence type="ECO:0000313" key="2">
    <source>
        <dbReference type="EMBL" id="QNE35307.1"/>
    </source>
</evidence>
<reference evidence="3" key="1">
    <citation type="submission" date="2019-09" db="EMBL/GenBank/DDBJ databases">
        <title>Antimicrobial potential of Antarctic Bacteria.</title>
        <authorList>
            <person name="Benaud N."/>
            <person name="Edwards R.J."/>
            <person name="Ferrari B.C."/>
        </authorList>
    </citation>
    <scope>NUCLEOTIDE SEQUENCE [LARGE SCALE GENOMIC DNA]</scope>
    <source>
        <strain evidence="3">INR9</strain>
    </source>
</reference>
<gene>
    <name evidence="2" type="ORF">F1C12_09305</name>
</gene>
<feature type="domain" description="HTH cro/C1-type" evidence="1">
    <location>
        <begin position="20"/>
        <end position="73"/>
    </location>
</feature>
<dbReference type="Pfam" id="PF13560">
    <property type="entry name" value="HTH_31"/>
    <property type="match status" value="1"/>
</dbReference>
<dbReference type="GO" id="GO:0003677">
    <property type="term" value="F:DNA binding"/>
    <property type="evidence" value="ECO:0007669"/>
    <property type="project" value="InterPro"/>
</dbReference>
<organism evidence="2 3">
    <name type="scientific">Leifsonia shinshuensis</name>
    <dbReference type="NCBI Taxonomy" id="150026"/>
    <lineage>
        <taxon>Bacteria</taxon>
        <taxon>Bacillati</taxon>
        <taxon>Actinomycetota</taxon>
        <taxon>Actinomycetes</taxon>
        <taxon>Micrococcales</taxon>
        <taxon>Microbacteriaceae</taxon>
        <taxon>Leifsonia</taxon>
    </lineage>
</organism>
<sequence>MSRPTPPVVARAAADIGEQFAAWRKLLGLTSLQVAERAGIGRSTLIKIEAGDPSVNFGAVLRVARALGFLEAVVSATDPYETDLGRARADQTLPKRVR</sequence>
<dbReference type="InterPro" id="IPR010982">
    <property type="entry name" value="Lambda_DNA-bd_dom_sf"/>
</dbReference>
<protein>
    <submittedName>
        <fullName evidence="2">Helix-turn-helix domain-containing protein</fullName>
    </submittedName>
</protein>
<accession>A0A7G6Y9Z2</accession>
<dbReference type="AlphaFoldDB" id="A0A7G6Y9Z2"/>
<name>A0A7G6Y9Z2_9MICO</name>
<dbReference type="RefSeq" id="WP_185278467.1">
    <property type="nucleotide sequence ID" value="NZ_CP043641.1"/>
</dbReference>
<dbReference type="SMART" id="SM00530">
    <property type="entry name" value="HTH_XRE"/>
    <property type="match status" value="1"/>
</dbReference>
<dbReference type="Proteomes" id="UP000515511">
    <property type="component" value="Chromosome"/>
</dbReference>
<dbReference type="PROSITE" id="PS50943">
    <property type="entry name" value="HTH_CROC1"/>
    <property type="match status" value="1"/>
</dbReference>
<evidence type="ECO:0000259" key="1">
    <source>
        <dbReference type="PROSITE" id="PS50943"/>
    </source>
</evidence>
<dbReference type="Gene3D" id="1.10.260.40">
    <property type="entry name" value="lambda repressor-like DNA-binding domains"/>
    <property type="match status" value="1"/>
</dbReference>
<dbReference type="KEGG" id="lse:F1C12_09305"/>
<dbReference type="InterPro" id="IPR001387">
    <property type="entry name" value="Cro/C1-type_HTH"/>
</dbReference>
<dbReference type="CDD" id="cd00093">
    <property type="entry name" value="HTH_XRE"/>
    <property type="match status" value="1"/>
</dbReference>
<proteinExistence type="predicted"/>
<dbReference type="SUPFAM" id="SSF47413">
    <property type="entry name" value="lambda repressor-like DNA-binding domains"/>
    <property type="match status" value="1"/>
</dbReference>
<dbReference type="EMBL" id="CP043641">
    <property type="protein sequence ID" value="QNE35307.1"/>
    <property type="molecule type" value="Genomic_DNA"/>
</dbReference>
<evidence type="ECO:0000313" key="3">
    <source>
        <dbReference type="Proteomes" id="UP000515511"/>
    </source>
</evidence>